<dbReference type="OrthoDB" id="7869153at2"/>
<comment type="caution">
    <text evidence="2">The sequence shown here is derived from an EMBL/GenBank/DDBJ whole genome shotgun (WGS) entry which is preliminary data.</text>
</comment>
<evidence type="ECO:0000313" key="3">
    <source>
        <dbReference type="Proteomes" id="UP000318102"/>
    </source>
</evidence>
<dbReference type="SUPFAM" id="SSF56059">
    <property type="entry name" value="Glutathione synthetase ATP-binding domain-like"/>
    <property type="match status" value="1"/>
</dbReference>
<reference evidence="2 3" key="1">
    <citation type="submission" date="2019-07" db="EMBL/GenBank/DDBJ databases">
        <authorList>
            <person name="Kim J."/>
        </authorList>
    </citation>
    <scope>NUCLEOTIDE SEQUENCE [LARGE SCALE GENOMIC DNA]</scope>
    <source>
        <strain evidence="2 3">N4</strain>
    </source>
</reference>
<organism evidence="2 3">
    <name type="scientific">Paenibacillus agilis</name>
    <dbReference type="NCBI Taxonomy" id="3020863"/>
    <lineage>
        <taxon>Bacteria</taxon>
        <taxon>Bacillati</taxon>
        <taxon>Bacillota</taxon>
        <taxon>Bacilli</taxon>
        <taxon>Bacillales</taxon>
        <taxon>Paenibacillaceae</taxon>
        <taxon>Paenibacillus</taxon>
    </lineage>
</organism>
<sequence>MNTMRIRRVRSKLKKSAAIDKHAGLKVFQPETTSFSPENLYQMLYKHTMLYIKPEGGTGGAGIIRVGLINHSASYLLQKDTFSERWDQFDQLYGRLTHFIGKKKYLIQQGIHLLTHNKRPLDLRIMVQRNKGDAWEMTGMLARVAAPRKVVTNYHRGGTLHQVDSVLKQYADPNRLQELKKQLEQNALLTAKHLNKHFPTLIELGIDIGLDKQLKPWILEVNTQPDKNIFRFHANKKLYSKMMSYVRYQVLKRTIKKSQFNPVPQPLSKAKLNPTAAKNVARARPALSPAPPVPTPLLIRKD</sequence>
<keyword evidence="3" id="KW-1185">Reference proteome</keyword>
<feature type="region of interest" description="Disordered" evidence="1">
    <location>
        <begin position="265"/>
        <end position="302"/>
    </location>
</feature>
<dbReference type="AlphaFoldDB" id="A0A559IQA9"/>
<name>A0A559IQA9_9BACL</name>
<gene>
    <name evidence="2" type="ORF">FPZ44_18965</name>
</gene>
<evidence type="ECO:0000256" key="1">
    <source>
        <dbReference type="SAM" id="MobiDB-lite"/>
    </source>
</evidence>
<protein>
    <submittedName>
        <fullName evidence="2">YheC/YheD family protein</fullName>
    </submittedName>
</protein>
<dbReference type="Proteomes" id="UP000318102">
    <property type="component" value="Unassembled WGS sequence"/>
</dbReference>
<dbReference type="InterPro" id="IPR026838">
    <property type="entry name" value="YheC/D"/>
</dbReference>
<dbReference type="Gene3D" id="3.30.470.20">
    <property type="entry name" value="ATP-grasp fold, B domain"/>
    <property type="match status" value="1"/>
</dbReference>
<evidence type="ECO:0000313" key="2">
    <source>
        <dbReference type="EMBL" id="TVX89829.1"/>
    </source>
</evidence>
<accession>A0A559IQA9</accession>
<dbReference type="EMBL" id="VNJK01000002">
    <property type="protein sequence ID" value="TVX89829.1"/>
    <property type="molecule type" value="Genomic_DNA"/>
</dbReference>
<proteinExistence type="predicted"/>
<dbReference type="Pfam" id="PF14398">
    <property type="entry name" value="ATPgrasp_YheCD"/>
    <property type="match status" value="1"/>
</dbReference>